<dbReference type="SUPFAM" id="SSF69304">
    <property type="entry name" value="Tricorn protease N-terminal domain"/>
    <property type="match status" value="1"/>
</dbReference>
<feature type="domain" description="Peptidoglycan binding-like" evidence="1">
    <location>
        <begin position="36"/>
        <end position="91"/>
    </location>
</feature>
<evidence type="ECO:0000313" key="3">
    <source>
        <dbReference type="Proteomes" id="UP000033831"/>
    </source>
</evidence>
<organism evidence="2 3">
    <name type="scientific">Candidatus Nomurabacteria bacterium GW2011_GWF2_43_8</name>
    <dbReference type="NCBI Taxonomy" id="1618779"/>
    <lineage>
        <taxon>Bacteria</taxon>
        <taxon>Candidatus Nomuraibacteriota</taxon>
    </lineage>
</organism>
<protein>
    <submittedName>
        <fullName evidence="2">N-acetylmuramoyl-L-alanine amidase cwlL</fullName>
    </submittedName>
</protein>
<dbReference type="Gene3D" id="1.10.101.10">
    <property type="entry name" value="PGBD-like superfamily/PGBD"/>
    <property type="match status" value="1"/>
</dbReference>
<gene>
    <name evidence="2" type="ORF">UW07_C0006G0014</name>
</gene>
<proteinExistence type="predicted"/>
<dbReference type="SUPFAM" id="SSF47090">
    <property type="entry name" value="PGBD-like"/>
    <property type="match status" value="1"/>
</dbReference>
<comment type="caution">
    <text evidence="2">The sequence shown here is derived from an EMBL/GenBank/DDBJ whole genome shotgun (WGS) entry which is preliminary data.</text>
</comment>
<accession>A0A0G1FQX4</accession>
<dbReference type="InterPro" id="IPR002477">
    <property type="entry name" value="Peptidoglycan-bd-like"/>
</dbReference>
<dbReference type="EMBL" id="LCGX01000006">
    <property type="protein sequence ID" value="KKT24896.1"/>
    <property type="molecule type" value="Genomic_DNA"/>
</dbReference>
<name>A0A0G1FQX4_9BACT</name>
<evidence type="ECO:0000313" key="2">
    <source>
        <dbReference type="EMBL" id="KKT24896.1"/>
    </source>
</evidence>
<sequence length="423" mass="46936">MKERLKDMPVPTETSAISPAITYNFGTVTLKSGSAGEAVKELQKFLKNTLTLELELDGVFDEEMITIIKQWQNDHGLIADGVVGQKTKTAMYVSVNQTTKTSKPTPPATEFMPALRYVDRATGNIYQTFTDKIEERKFSSTIIPKVYEAFFGNKGQSVVMRYLKTDGRTIETFVAGLPKEYIGGDTAENNEIKGVFLPENIKDVSLSPDTGSIIYLFNVGDNIVGTTLNLTSNKKAQVFDSPFTEWLSLWPSSKMITFTTKPSSGIPGYMYAMDPSGKNFNKIIGRVNGLTTLSSPNGKLVLYGNDSLSLNLYHTDTKVLDSIQIRTLPEKCVWGKESDVIYCGAPKSIGTGQYPDAWYQGEVSFSDQIWKIDIETGNATIIADPAAISGEEIDSTKLMMDEGENYLFFVNKKDSFLWELELK</sequence>
<evidence type="ECO:0000259" key="1">
    <source>
        <dbReference type="Pfam" id="PF01471"/>
    </source>
</evidence>
<reference evidence="2 3" key="1">
    <citation type="journal article" date="2015" name="Nature">
        <title>rRNA introns, odd ribosomes, and small enigmatic genomes across a large radiation of phyla.</title>
        <authorList>
            <person name="Brown C.T."/>
            <person name="Hug L.A."/>
            <person name="Thomas B.C."/>
            <person name="Sharon I."/>
            <person name="Castelle C.J."/>
            <person name="Singh A."/>
            <person name="Wilkins M.J."/>
            <person name="Williams K.H."/>
            <person name="Banfield J.F."/>
        </authorList>
    </citation>
    <scope>NUCLEOTIDE SEQUENCE [LARGE SCALE GENOMIC DNA]</scope>
</reference>
<dbReference type="Pfam" id="PF01471">
    <property type="entry name" value="PG_binding_1"/>
    <property type="match status" value="1"/>
</dbReference>
<dbReference type="Proteomes" id="UP000033831">
    <property type="component" value="Unassembled WGS sequence"/>
</dbReference>
<dbReference type="InterPro" id="IPR036365">
    <property type="entry name" value="PGBD-like_sf"/>
</dbReference>
<dbReference type="AlphaFoldDB" id="A0A0G1FQX4"/>
<dbReference type="InterPro" id="IPR036366">
    <property type="entry name" value="PGBDSf"/>
</dbReference>